<comment type="caution">
    <text evidence="3">The sequence shown here is derived from an EMBL/GenBank/DDBJ whole genome shotgun (WGS) entry which is preliminary data.</text>
</comment>
<proteinExistence type="predicted"/>
<feature type="transmembrane region" description="Helical" evidence="2">
    <location>
        <begin position="114"/>
        <end position="136"/>
    </location>
</feature>
<dbReference type="EMBL" id="JBJKBG010000002">
    <property type="protein sequence ID" value="KAL3750292.1"/>
    <property type="molecule type" value="Genomic_DNA"/>
</dbReference>
<sequence>MASTPRSSDPDARGPISDKIKSVILHFTPIFLSLVQLKYGSDGASPYTTHPMTMGFGIACLLASCLAHLLKNVYLPDLSLPGFYVQVLEHAELLLGSLWLVSLVTLLLPSSWSAFSSVACIFLSMGVGALMCSMLLKCKRSTSSETGTAGGNLPMPGAVSVHQESDLPV</sequence>
<feature type="transmembrane region" description="Helical" evidence="2">
    <location>
        <begin position="51"/>
        <end position="70"/>
    </location>
</feature>
<organism evidence="3 4">
    <name type="scientific">Eucalyptus globulus</name>
    <name type="common">Tasmanian blue gum</name>
    <dbReference type="NCBI Taxonomy" id="34317"/>
    <lineage>
        <taxon>Eukaryota</taxon>
        <taxon>Viridiplantae</taxon>
        <taxon>Streptophyta</taxon>
        <taxon>Embryophyta</taxon>
        <taxon>Tracheophyta</taxon>
        <taxon>Spermatophyta</taxon>
        <taxon>Magnoliopsida</taxon>
        <taxon>eudicotyledons</taxon>
        <taxon>Gunneridae</taxon>
        <taxon>Pentapetalae</taxon>
        <taxon>rosids</taxon>
        <taxon>malvids</taxon>
        <taxon>Myrtales</taxon>
        <taxon>Myrtaceae</taxon>
        <taxon>Myrtoideae</taxon>
        <taxon>Eucalypteae</taxon>
        <taxon>Eucalyptus</taxon>
    </lineage>
</organism>
<name>A0ABD3LK79_EUCGL</name>
<dbReference type="InterPro" id="IPR053258">
    <property type="entry name" value="Ca-permeable_cation_channel"/>
</dbReference>
<evidence type="ECO:0000256" key="2">
    <source>
        <dbReference type="SAM" id="Phobius"/>
    </source>
</evidence>
<dbReference type="PANTHER" id="PTHR34115">
    <property type="entry name" value="PROTEIN, PUTATIVE-RELATED"/>
    <property type="match status" value="1"/>
</dbReference>
<keyword evidence="2" id="KW-1133">Transmembrane helix</keyword>
<dbReference type="AlphaFoldDB" id="A0ABD3LK79"/>
<protein>
    <submittedName>
        <fullName evidence="3">Uncharacterized protein</fullName>
    </submittedName>
</protein>
<gene>
    <name evidence="3" type="ORF">ACJRO7_011311</name>
</gene>
<evidence type="ECO:0000256" key="1">
    <source>
        <dbReference type="SAM" id="MobiDB-lite"/>
    </source>
</evidence>
<keyword evidence="2" id="KW-0472">Membrane</keyword>
<reference evidence="3 4" key="1">
    <citation type="submission" date="2024-11" db="EMBL/GenBank/DDBJ databases">
        <title>Chromosome-level genome assembly of Eucalyptus globulus Labill. provides insights into its genome evolution.</title>
        <authorList>
            <person name="Li X."/>
        </authorList>
    </citation>
    <scope>NUCLEOTIDE SEQUENCE [LARGE SCALE GENOMIC DNA]</scope>
    <source>
        <strain evidence="3">CL2024</strain>
        <tissue evidence="3">Fresh tender leaves</tissue>
    </source>
</reference>
<dbReference type="PANTHER" id="PTHR34115:SF5">
    <property type="entry name" value="PROTEIN, PUTATIVE-RELATED"/>
    <property type="match status" value="1"/>
</dbReference>
<evidence type="ECO:0000313" key="4">
    <source>
        <dbReference type="Proteomes" id="UP001634007"/>
    </source>
</evidence>
<keyword evidence="2" id="KW-0812">Transmembrane</keyword>
<feature type="transmembrane region" description="Helical" evidence="2">
    <location>
        <begin position="91"/>
        <end position="108"/>
    </location>
</feature>
<feature type="transmembrane region" description="Helical" evidence="2">
    <location>
        <begin position="20"/>
        <end position="39"/>
    </location>
</feature>
<feature type="region of interest" description="Disordered" evidence="1">
    <location>
        <begin position="147"/>
        <end position="169"/>
    </location>
</feature>
<accession>A0ABD3LK79</accession>
<evidence type="ECO:0000313" key="3">
    <source>
        <dbReference type="EMBL" id="KAL3750292.1"/>
    </source>
</evidence>
<keyword evidence="4" id="KW-1185">Reference proteome</keyword>
<dbReference type="Proteomes" id="UP001634007">
    <property type="component" value="Unassembled WGS sequence"/>
</dbReference>